<gene>
    <name evidence="1" type="ORF">NHX12_031396</name>
</gene>
<evidence type="ECO:0000313" key="1">
    <source>
        <dbReference type="EMBL" id="KAJ3600412.1"/>
    </source>
</evidence>
<sequence>MVVHDELTVKVLTLWFLGYPHPLLPTPPLLPGLPPLRTSSTKAPSAELPGQIHSCLQGQGVQPRRPLLTFDMISPTTNHKNNCLSQVATFELPSNLDGSTPGPLDPSPLSDWICGDFRRTAVLKPREQDG</sequence>
<dbReference type="EMBL" id="JANIIK010000047">
    <property type="protein sequence ID" value="KAJ3600412.1"/>
    <property type="molecule type" value="Genomic_DNA"/>
</dbReference>
<protein>
    <submittedName>
        <fullName evidence="1">Uncharacterized protein</fullName>
    </submittedName>
</protein>
<comment type="caution">
    <text evidence="1">The sequence shown here is derived from an EMBL/GenBank/DDBJ whole genome shotgun (WGS) entry which is preliminary data.</text>
</comment>
<accession>A0A9Q0E3Z1</accession>
<keyword evidence="2" id="KW-1185">Reference proteome</keyword>
<reference evidence="1" key="1">
    <citation type="submission" date="2022-07" db="EMBL/GenBank/DDBJ databases">
        <title>Chromosome-level genome of Muraenolepis orangiensis.</title>
        <authorList>
            <person name="Kim J."/>
        </authorList>
    </citation>
    <scope>NUCLEOTIDE SEQUENCE</scope>
    <source>
        <strain evidence="1">KU_S4_2022</strain>
        <tissue evidence="1">Muscle</tissue>
    </source>
</reference>
<dbReference type="AlphaFoldDB" id="A0A9Q0E3Z1"/>
<organism evidence="1 2">
    <name type="scientific">Muraenolepis orangiensis</name>
    <name type="common">Patagonian moray cod</name>
    <dbReference type="NCBI Taxonomy" id="630683"/>
    <lineage>
        <taxon>Eukaryota</taxon>
        <taxon>Metazoa</taxon>
        <taxon>Chordata</taxon>
        <taxon>Craniata</taxon>
        <taxon>Vertebrata</taxon>
        <taxon>Euteleostomi</taxon>
        <taxon>Actinopterygii</taxon>
        <taxon>Neopterygii</taxon>
        <taxon>Teleostei</taxon>
        <taxon>Neoteleostei</taxon>
        <taxon>Acanthomorphata</taxon>
        <taxon>Zeiogadaria</taxon>
        <taxon>Gadariae</taxon>
        <taxon>Gadiformes</taxon>
        <taxon>Muraenolepidoidei</taxon>
        <taxon>Muraenolepididae</taxon>
        <taxon>Muraenolepis</taxon>
    </lineage>
</organism>
<proteinExistence type="predicted"/>
<dbReference type="Proteomes" id="UP001148018">
    <property type="component" value="Unassembled WGS sequence"/>
</dbReference>
<evidence type="ECO:0000313" key="2">
    <source>
        <dbReference type="Proteomes" id="UP001148018"/>
    </source>
</evidence>
<name>A0A9Q0E3Z1_9TELE</name>